<name>A0A379DXR7_9BACT</name>
<evidence type="ECO:0000256" key="1">
    <source>
        <dbReference type="SAM" id="Phobius"/>
    </source>
</evidence>
<keyword evidence="1" id="KW-1133">Transmembrane helix</keyword>
<gene>
    <name evidence="2" type="ORF">NCTC11157_01000</name>
</gene>
<evidence type="ECO:0000313" key="3">
    <source>
        <dbReference type="Proteomes" id="UP000254072"/>
    </source>
</evidence>
<dbReference type="EMBL" id="UGTL01000001">
    <property type="protein sequence ID" value="SUB85276.1"/>
    <property type="molecule type" value="Genomic_DNA"/>
</dbReference>
<proteinExistence type="predicted"/>
<dbReference type="AlphaFoldDB" id="A0A379DXR7"/>
<evidence type="ECO:0000313" key="2">
    <source>
        <dbReference type="EMBL" id="SUB85276.1"/>
    </source>
</evidence>
<feature type="transmembrane region" description="Helical" evidence="1">
    <location>
        <begin position="46"/>
        <end position="68"/>
    </location>
</feature>
<keyword evidence="1" id="KW-0472">Membrane</keyword>
<sequence length="77" mass="8907">MCKLDAYVCMDMFGMFKKIISEFYNGFFHWVKWICLAGKDSKLNNIVIFFGKLCGCFCILVGINMALIKLLTYICQV</sequence>
<protein>
    <submittedName>
        <fullName evidence="2">Uncharacterized protein</fullName>
    </submittedName>
</protein>
<accession>A0A379DXR7</accession>
<dbReference type="Proteomes" id="UP000254072">
    <property type="component" value="Unassembled WGS sequence"/>
</dbReference>
<keyword evidence="1" id="KW-0812">Transmembrane</keyword>
<organism evidence="2 3">
    <name type="scientific">Prevotella disiens</name>
    <dbReference type="NCBI Taxonomy" id="28130"/>
    <lineage>
        <taxon>Bacteria</taxon>
        <taxon>Pseudomonadati</taxon>
        <taxon>Bacteroidota</taxon>
        <taxon>Bacteroidia</taxon>
        <taxon>Bacteroidales</taxon>
        <taxon>Prevotellaceae</taxon>
        <taxon>Prevotella</taxon>
    </lineage>
</organism>
<reference evidence="2 3" key="1">
    <citation type="submission" date="2018-06" db="EMBL/GenBank/DDBJ databases">
        <authorList>
            <consortium name="Pathogen Informatics"/>
            <person name="Doyle S."/>
        </authorList>
    </citation>
    <scope>NUCLEOTIDE SEQUENCE [LARGE SCALE GENOMIC DNA]</scope>
    <source>
        <strain evidence="2 3">NCTC11157</strain>
    </source>
</reference>